<dbReference type="PANTHER" id="PTHR34300:SF2">
    <property type="entry name" value="QUEUOSINE PRECURSOR TRANSPORTER-RELATED"/>
    <property type="match status" value="1"/>
</dbReference>
<gene>
    <name evidence="2" type="ORF">CL943_02610</name>
</gene>
<comment type="function">
    <text evidence="1">Involved in the import of queuosine (Q) precursors, required for Q precursor salvage.</text>
</comment>
<evidence type="ECO:0000313" key="3">
    <source>
        <dbReference type="Proteomes" id="UP000226592"/>
    </source>
</evidence>
<feature type="transmembrane region" description="Helical" evidence="1">
    <location>
        <begin position="12"/>
        <end position="29"/>
    </location>
</feature>
<dbReference type="HAMAP" id="MF_02088">
    <property type="entry name" value="Q_prec_transport"/>
    <property type="match status" value="1"/>
</dbReference>
<evidence type="ECO:0000256" key="1">
    <source>
        <dbReference type="HAMAP-Rule" id="MF_02088"/>
    </source>
</evidence>
<keyword evidence="1" id="KW-0813">Transport</keyword>
<dbReference type="Proteomes" id="UP000226592">
    <property type="component" value="Unassembled WGS sequence"/>
</dbReference>
<comment type="caution">
    <text evidence="2">The sequence shown here is derived from an EMBL/GenBank/DDBJ whole genome shotgun (WGS) entry which is preliminary data.</text>
</comment>
<comment type="similarity">
    <text evidence="1">Belongs to the vitamin uptake transporter (VUT/ECF) (TC 2.A.88) family. Q precursor transporter subfamily.</text>
</comment>
<keyword evidence="1" id="KW-1133">Transmembrane helix</keyword>
<dbReference type="NCBIfam" id="TIGR00697">
    <property type="entry name" value="queuosine precursor transporter"/>
    <property type="match status" value="1"/>
</dbReference>
<dbReference type="GO" id="GO:0022857">
    <property type="term" value="F:transmembrane transporter activity"/>
    <property type="evidence" value="ECO:0007669"/>
    <property type="project" value="UniProtKB-UniRule"/>
</dbReference>
<keyword evidence="1" id="KW-1003">Cell membrane</keyword>
<dbReference type="Pfam" id="PF02592">
    <property type="entry name" value="Vut_1"/>
    <property type="match status" value="1"/>
</dbReference>
<reference evidence="3" key="1">
    <citation type="submission" date="2017-09" db="EMBL/GenBank/DDBJ databases">
        <title>The Reconstruction of 2,631 Draft Metagenome-Assembled Genomes from the Global Oceans.</title>
        <authorList>
            <person name="Tully B.J."/>
            <person name="Graham E.D."/>
            <person name="Heidelberg J.F."/>
        </authorList>
    </citation>
    <scope>NUCLEOTIDE SEQUENCE [LARGE SCALE GENOMIC DNA]</scope>
</reference>
<comment type="subcellular location">
    <subcellularLocation>
        <location evidence="1">Cell membrane</location>
        <topology evidence="1">Multi-pass membrane protein</topology>
    </subcellularLocation>
</comment>
<organism evidence="2 3">
    <name type="scientific">Candidatus Iainarchaeum sp</name>
    <dbReference type="NCBI Taxonomy" id="3101447"/>
    <lineage>
        <taxon>Archaea</taxon>
        <taxon>Candidatus Iainarchaeota</taxon>
        <taxon>Candidatus Iainarchaeia</taxon>
        <taxon>Candidatus Iainarchaeales</taxon>
        <taxon>Candidatus Iainarchaeaceae</taxon>
        <taxon>Candidatus Iainarchaeum</taxon>
    </lineage>
</organism>
<feature type="transmembrane region" description="Helical" evidence="1">
    <location>
        <begin position="176"/>
        <end position="196"/>
    </location>
</feature>
<keyword evidence="1" id="KW-0472">Membrane</keyword>
<dbReference type="InterPro" id="IPR003744">
    <property type="entry name" value="YhhQ"/>
</dbReference>
<dbReference type="AlphaFoldDB" id="A0A2D6M172"/>
<feature type="transmembrane region" description="Helical" evidence="1">
    <location>
        <begin position="152"/>
        <end position="170"/>
    </location>
</feature>
<feature type="transmembrane region" description="Helical" evidence="1">
    <location>
        <begin position="68"/>
        <end position="92"/>
    </location>
</feature>
<evidence type="ECO:0000313" key="2">
    <source>
        <dbReference type="EMBL" id="MAG22172.1"/>
    </source>
</evidence>
<dbReference type="EMBL" id="NZBU01000008">
    <property type="protein sequence ID" value="MAG22172.1"/>
    <property type="molecule type" value="Genomic_DNA"/>
</dbReference>
<accession>A0A2D6M172</accession>
<dbReference type="PANTHER" id="PTHR34300">
    <property type="entry name" value="QUEUOSINE PRECURSOR TRANSPORTER-RELATED"/>
    <property type="match status" value="1"/>
</dbReference>
<keyword evidence="1" id="KW-0812">Transmembrane</keyword>
<protein>
    <recommendedName>
        <fullName evidence="1">Probable queuosine precursor transporter</fullName>
        <shortName evidence="1">Q precursor transporter</shortName>
    </recommendedName>
</protein>
<name>A0A2D6M172_9ARCH</name>
<dbReference type="GO" id="GO:0005886">
    <property type="term" value="C:plasma membrane"/>
    <property type="evidence" value="ECO:0007669"/>
    <property type="project" value="UniProtKB-SubCell"/>
</dbReference>
<feature type="transmembrane region" description="Helical" evidence="1">
    <location>
        <begin position="112"/>
        <end position="131"/>
    </location>
</feature>
<feature type="transmembrane region" description="Helical" evidence="1">
    <location>
        <begin position="35"/>
        <end position="56"/>
    </location>
</feature>
<proteinExistence type="inferred from homology"/>
<sequence>MPKLSLEQKTNFLLGLFVASLVAANLLSLKVASFGIFEASVGILVFPILFLITDVVEEVHGKGKAKEFVYIALATLVFILVVTAIAVILPAASRSFITDAEYSKIFGTTLRIFVASIIGFFFSQMHDVWAFNFWKEKTGGKHLWLRNNASTIVSQFIDTTLFMFLAFYAISPKFDVAYTFALIIPYWLIKVLFALLDTPFVYLGVKWLRGNS</sequence>